<sequence>MAFNNVPSGKNIPDDFNVIIEIPMQGDPVKYEVDKESGAIFVDRFMGTAMQYPCNYGYIPHTLSEDGDPVDVLVITPVPLIPGVVVRCRPLGVLMMTDEAGPDAKVLAVPVDKVCGLYSHFKNYEDVSAWRLTMISHFFEHYKDLDQGKWVKIDGWAGLEQAKREIVSGVERFDSAVDKPAF</sequence>
<name>A0A1J5Q5P4_9ZZZZ</name>
<proteinExistence type="inferred from homology"/>
<dbReference type="SUPFAM" id="SSF50324">
    <property type="entry name" value="Inorganic pyrophosphatase"/>
    <property type="match status" value="1"/>
</dbReference>
<accession>A0A1J5Q5P4</accession>
<dbReference type="GO" id="GO:0006796">
    <property type="term" value="P:phosphate-containing compound metabolic process"/>
    <property type="evidence" value="ECO:0007669"/>
    <property type="project" value="InterPro"/>
</dbReference>
<dbReference type="Pfam" id="PF00719">
    <property type="entry name" value="Pyrophosphatase"/>
    <property type="match status" value="1"/>
</dbReference>
<protein>
    <recommendedName>
        <fullName evidence="2">inorganic diphosphatase</fullName>
        <ecNumber evidence="2">3.6.1.1</ecNumber>
    </recommendedName>
</protein>
<evidence type="ECO:0000313" key="7">
    <source>
        <dbReference type="EMBL" id="OIQ72779.1"/>
    </source>
</evidence>
<dbReference type="Gene3D" id="3.90.80.10">
    <property type="entry name" value="Inorganic pyrophosphatase"/>
    <property type="match status" value="1"/>
</dbReference>
<evidence type="ECO:0000256" key="6">
    <source>
        <dbReference type="ARBA" id="ARBA00022842"/>
    </source>
</evidence>
<dbReference type="NCBIfam" id="NF002317">
    <property type="entry name" value="PRK01250.1"/>
    <property type="match status" value="1"/>
</dbReference>
<organism evidence="7">
    <name type="scientific">mine drainage metagenome</name>
    <dbReference type="NCBI Taxonomy" id="410659"/>
    <lineage>
        <taxon>unclassified sequences</taxon>
        <taxon>metagenomes</taxon>
        <taxon>ecological metagenomes</taxon>
    </lineage>
</organism>
<keyword evidence="5 7" id="KW-0378">Hydrolase</keyword>
<dbReference type="PANTHER" id="PTHR10286">
    <property type="entry name" value="INORGANIC PYROPHOSPHATASE"/>
    <property type="match status" value="1"/>
</dbReference>
<dbReference type="EC" id="3.6.1.1" evidence="2"/>
<evidence type="ECO:0000256" key="4">
    <source>
        <dbReference type="ARBA" id="ARBA00022723"/>
    </source>
</evidence>
<dbReference type="CDD" id="cd00412">
    <property type="entry name" value="pyrophosphatase"/>
    <property type="match status" value="1"/>
</dbReference>
<evidence type="ECO:0000256" key="3">
    <source>
        <dbReference type="ARBA" id="ARBA00022490"/>
    </source>
</evidence>
<dbReference type="AlphaFoldDB" id="A0A1J5Q5P4"/>
<dbReference type="GO" id="GO:0000287">
    <property type="term" value="F:magnesium ion binding"/>
    <property type="evidence" value="ECO:0007669"/>
    <property type="project" value="InterPro"/>
</dbReference>
<gene>
    <name evidence="7" type="primary">ppa_13</name>
    <name evidence="7" type="ORF">GALL_455920</name>
</gene>
<keyword evidence="3" id="KW-0963">Cytoplasm</keyword>
<dbReference type="GO" id="GO:0005737">
    <property type="term" value="C:cytoplasm"/>
    <property type="evidence" value="ECO:0007669"/>
    <property type="project" value="InterPro"/>
</dbReference>
<dbReference type="HAMAP" id="MF_00209">
    <property type="entry name" value="Inorganic_PPase"/>
    <property type="match status" value="1"/>
</dbReference>
<evidence type="ECO:0000256" key="5">
    <source>
        <dbReference type="ARBA" id="ARBA00022801"/>
    </source>
</evidence>
<dbReference type="InterPro" id="IPR008162">
    <property type="entry name" value="Pyrophosphatase"/>
</dbReference>
<keyword evidence="4" id="KW-0479">Metal-binding</keyword>
<comment type="cofactor">
    <cofactor evidence="1">
        <name>Mg(2+)</name>
        <dbReference type="ChEBI" id="CHEBI:18420"/>
    </cofactor>
</comment>
<keyword evidence="6" id="KW-0460">Magnesium</keyword>
<dbReference type="GO" id="GO:0004427">
    <property type="term" value="F:inorganic diphosphate phosphatase activity"/>
    <property type="evidence" value="ECO:0007669"/>
    <property type="project" value="UniProtKB-EC"/>
</dbReference>
<comment type="caution">
    <text evidence="7">The sequence shown here is derived from an EMBL/GenBank/DDBJ whole genome shotgun (WGS) entry which is preliminary data.</text>
</comment>
<evidence type="ECO:0000256" key="2">
    <source>
        <dbReference type="ARBA" id="ARBA00012146"/>
    </source>
</evidence>
<dbReference type="InterPro" id="IPR036649">
    <property type="entry name" value="Pyrophosphatase_sf"/>
</dbReference>
<dbReference type="PROSITE" id="PS00387">
    <property type="entry name" value="PPASE"/>
    <property type="match status" value="1"/>
</dbReference>
<dbReference type="FunFam" id="3.90.80.10:FF:000001">
    <property type="entry name" value="Inorganic pyrophosphatase"/>
    <property type="match status" value="1"/>
</dbReference>
<evidence type="ECO:0000256" key="1">
    <source>
        <dbReference type="ARBA" id="ARBA00001946"/>
    </source>
</evidence>
<dbReference type="EMBL" id="MLJW01003133">
    <property type="protein sequence ID" value="OIQ72779.1"/>
    <property type="molecule type" value="Genomic_DNA"/>
</dbReference>
<reference evidence="7" key="1">
    <citation type="submission" date="2016-10" db="EMBL/GenBank/DDBJ databases">
        <title>Sequence of Gallionella enrichment culture.</title>
        <authorList>
            <person name="Poehlein A."/>
            <person name="Muehling M."/>
            <person name="Daniel R."/>
        </authorList>
    </citation>
    <scope>NUCLEOTIDE SEQUENCE</scope>
</reference>